<proteinExistence type="predicted"/>
<comment type="subcellular location">
    <subcellularLocation>
        <location evidence="1">Cytoplasm</location>
        <location evidence="1">Cytoskeleton</location>
    </subcellularLocation>
</comment>
<evidence type="ECO:0000259" key="5">
    <source>
        <dbReference type="Pfam" id="PF13925"/>
    </source>
</evidence>
<dbReference type="Proteomes" id="UP001295684">
    <property type="component" value="Unassembled WGS sequence"/>
</dbReference>
<dbReference type="Pfam" id="PF13925">
    <property type="entry name" value="Katanin_con80"/>
    <property type="match status" value="1"/>
</dbReference>
<comment type="caution">
    <text evidence="6">The sequence shown here is derived from an EMBL/GenBank/DDBJ whole genome shotgun (WGS) entry which is preliminary data.</text>
</comment>
<feature type="domain" description="Katanin p80 subunit C-terminal" evidence="5">
    <location>
        <begin position="285"/>
        <end position="448"/>
    </location>
</feature>
<evidence type="ECO:0000256" key="3">
    <source>
        <dbReference type="ARBA" id="ARBA00023212"/>
    </source>
</evidence>
<protein>
    <recommendedName>
        <fullName evidence="5">Katanin p80 subunit C-terminal domain-containing protein</fullName>
    </recommendedName>
</protein>
<feature type="region of interest" description="Disordered" evidence="4">
    <location>
        <begin position="160"/>
        <end position="194"/>
    </location>
</feature>
<reference evidence="6" key="1">
    <citation type="submission" date="2023-07" db="EMBL/GenBank/DDBJ databases">
        <authorList>
            <consortium name="AG Swart"/>
            <person name="Singh M."/>
            <person name="Singh A."/>
            <person name="Seah K."/>
            <person name="Emmerich C."/>
        </authorList>
    </citation>
    <scope>NUCLEOTIDE SEQUENCE</scope>
    <source>
        <strain evidence="6">DP1</strain>
    </source>
</reference>
<dbReference type="GO" id="GO:0008017">
    <property type="term" value="F:microtubule binding"/>
    <property type="evidence" value="ECO:0007669"/>
    <property type="project" value="InterPro"/>
</dbReference>
<dbReference type="GO" id="GO:0007019">
    <property type="term" value="P:microtubule depolymerization"/>
    <property type="evidence" value="ECO:0007669"/>
    <property type="project" value="TreeGrafter"/>
</dbReference>
<gene>
    <name evidence="6" type="ORF">ECRASSUSDP1_LOCUS6606</name>
</gene>
<dbReference type="InterPro" id="IPR028021">
    <property type="entry name" value="Katanin_C-terminal"/>
</dbReference>
<dbReference type="PANTHER" id="PTHR19845">
    <property type="entry name" value="KATANIN P80 SUBUNIT"/>
    <property type="match status" value="1"/>
</dbReference>
<dbReference type="EMBL" id="CAMPGE010006413">
    <property type="protein sequence ID" value="CAI2365255.1"/>
    <property type="molecule type" value="Genomic_DNA"/>
</dbReference>
<name>A0AAD1UC68_EUPCR</name>
<evidence type="ECO:0000256" key="1">
    <source>
        <dbReference type="ARBA" id="ARBA00004245"/>
    </source>
</evidence>
<sequence>MSFIGKNSKAFVIENFNNHPKNIGSAKKEPTLLPMDPKFSWDHNSKNRNKAHKLSYDNPFVNETYSSPLKNNNLKQPKLTVKRSSIKIQKSPSLSKNGLEMISKNDIALPMNEEAGNSFGKQNKFSPDMPVPFEHKSHFESFSKTKGEREVPLDSVENFIVEKKPKPEPPKLNSWQDPSEYDDSGSMRSTKQFSNVKKKNVRLGWGTKRKRTIISAGKSTISKNMNTNNDDMNTTMNSMFAPSLYEVPTDTPLGLDLEKFLANECNVEDIEEDDSQVKLMKNLMKDNKVMLTIMNKRANNLKIVQRWWNKANLDSTINTLSSRRDTSLVVDFFNYTFVKDPSKHLSKITMENAAALLAHLYSLINSKYESYIIIGLKALKGIFDQVTLLLSENCSIIREEGGEVNLELKQQQNLEKAKMILTQMEKLKKGITKAAKRNNNASLLASNLIPDIDFYIESFKKKRKIP</sequence>
<dbReference type="PANTHER" id="PTHR19845:SF0">
    <property type="entry name" value="KATANIN P80 WD40 REPEAT-CONTAINING SUBUNIT B1"/>
    <property type="match status" value="1"/>
</dbReference>
<evidence type="ECO:0000256" key="2">
    <source>
        <dbReference type="ARBA" id="ARBA00022490"/>
    </source>
</evidence>
<evidence type="ECO:0000313" key="6">
    <source>
        <dbReference type="EMBL" id="CAI2365255.1"/>
    </source>
</evidence>
<evidence type="ECO:0000256" key="4">
    <source>
        <dbReference type="SAM" id="MobiDB-lite"/>
    </source>
</evidence>
<keyword evidence="3" id="KW-0206">Cytoskeleton</keyword>
<dbReference type="AlphaFoldDB" id="A0AAD1UC68"/>
<dbReference type="GO" id="GO:0008352">
    <property type="term" value="C:katanin complex"/>
    <property type="evidence" value="ECO:0007669"/>
    <property type="project" value="TreeGrafter"/>
</dbReference>
<feature type="compositionally biased region" description="Basic and acidic residues" evidence="4">
    <location>
        <begin position="160"/>
        <end position="169"/>
    </location>
</feature>
<keyword evidence="2" id="KW-0963">Cytoplasm</keyword>
<keyword evidence="7" id="KW-1185">Reference proteome</keyword>
<organism evidence="6 7">
    <name type="scientific">Euplotes crassus</name>
    <dbReference type="NCBI Taxonomy" id="5936"/>
    <lineage>
        <taxon>Eukaryota</taxon>
        <taxon>Sar</taxon>
        <taxon>Alveolata</taxon>
        <taxon>Ciliophora</taxon>
        <taxon>Intramacronucleata</taxon>
        <taxon>Spirotrichea</taxon>
        <taxon>Hypotrichia</taxon>
        <taxon>Euplotida</taxon>
        <taxon>Euplotidae</taxon>
        <taxon>Moneuplotes</taxon>
    </lineage>
</organism>
<accession>A0AAD1UC68</accession>
<evidence type="ECO:0000313" key="7">
    <source>
        <dbReference type="Proteomes" id="UP001295684"/>
    </source>
</evidence>